<feature type="binding site" evidence="11">
    <location>
        <begin position="186"/>
        <end position="191"/>
    </location>
    <ligand>
        <name>CTP</name>
        <dbReference type="ChEBI" id="CHEBI:37563"/>
        <note>allosteric inhibitor</note>
    </ligand>
</feature>
<keyword evidence="4 11" id="KW-0479">Metal-binding</keyword>
<dbReference type="NCBIfam" id="TIGR00337">
    <property type="entry name" value="PyrG"/>
    <property type="match status" value="1"/>
</dbReference>
<evidence type="ECO:0000256" key="5">
    <source>
        <dbReference type="ARBA" id="ARBA00022741"/>
    </source>
</evidence>
<evidence type="ECO:0000256" key="4">
    <source>
        <dbReference type="ARBA" id="ARBA00022723"/>
    </source>
</evidence>
<evidence type="ECO:0000256" key="8">
    <source>
        <dbReference type="ARBA" id="ARBA00022962"/>
    </source>
</evidence>
<dbReference type="Gene3D" id="3.40.50.880">
    <property type="match status" value="1"/>
</dbReference>
<dbReference type="FunFam" id="3.40.50.300:FF:000009">
    <property type="entry name" value="CTP synthase"/>
    <property type="match status" value="1"/>
</dbReference>
<dbReference type="InterPro" id="IPR017456">
    <property type="entry name" value="CTP_synthase_N"/>
</dbReference>
<dbReference type="InterPro" id="IPR017926">
    <property type="entry name" value="GATASE"/>
</dbReference>
<comment type="miscellaneous">
    <text evidence="11">CTPSs have evolved a hybrid strategy for distinguishing between UTP and CTP. The overlapping regions of the product feedback inhibitory and substrate sites recognize a common feature in both compounds, the triphosphate moiety. To differentiate isosteric substrate and product pyrimidine rings, an additional pocket far from the expected kinase/ligase catalytic site, specifically recognizes the cytosine and ribose portions of the product inhibitor.</text>
</comment>
<comment type="catalytic activity">
    <reaction evidence="11">
        <text>L-glutamine + H2O = L-glutamate + NH4(+)</text>
        <dbReference type="Rhea" id="RHEA:15889"/>
        <dbReference type="ChEBI" id="CHEBI:15377"/>
        <dbReference type="ChEBI" id="CHEBI:28938"/>
        <dbReference type="ChEBI" id="CHEBI:29985"/>
        <dbReference type="ChEBI" id="CHEBI:58359"/>
    </reaction>
</comment>
<dbReference type="Pfam" id="PF00117">
    <property type="entry name" value="GATase"/>
    <property type="match status" value="1"/>
</dbReference>
<dbReference type="PANTHER" id="PTHR11550">
    <property type="entry name" value="CTP SYNTHASE"/>
    <property type="match status" value="1"/>
</dbReference>
<dbReference type="InterPro" id="IPR027417">
    <property type="entry name" value="P-loop_NTPase"/>
</dbReference>
<dbReference type="FunFam" id="3.40.50.880:FF:000002">
    <property type="entry name" value="CTP synthase"/>
    <property type="match status" value="1"/>
</dbReference>
<dbReference type="GO" id="GO:0003883">
    <property type="term" value="F:CTP synthase activity"/>
    <property type="evidence" value="ECO:0007669"/>
    <property type="project" value="UniProtKB-UniRule"/>
</dbReference>
<evidence type="ECO:0000256" key="10">
    <source>
        <dbReference type="ARBA" id="ARBA00047781"/>
    </source>
</evidence>
<feature type="region of interest" description="Amidoligase domain" evidence="11">
    <location>
        <begin position="1"/>
        <end position="265"/>
    </location>
</feature>
<protein>
    <recommendedName>
        <fullName evidence="11">CTP synthase</fullName>
        <ecNumber evidence="11">6.3.4.2</ecNumber>
    </recommendedName>
    <alternativeName>
        <fullName evidence="11">Cytidine 5'-triphosphate synthase</fullName>
    </alternativeName>
    <alternativeName>
        <fullName evidence="11">Cytidine triphosphate synthetase</fullName>
        <shortName evidence="11">CTP synthetase</shortName>
        <shortName evidence="11">CTPS</shortName>
    </alternativeName>
    <alternativeName>
        <fullName evidence="11">UTP--ammonia ligase</fullName>
    </alternativeName>
</protein>
<dbReference type="PANTHER" id="PTHR11550:SF0">
    <property type="entry name" value="CTP SYNTHASE-RELATED"/>
    <property type="match status" value="1"/>
</dbReference>
<feature type="binding site" evidence="11">
    <location>
        <begin position="186"/>
        <end position="191"/>
    </location>
    <ligand>
        <name>UTP</name>
        <dbReference type="ChEBI" id="CHEBI:46398"/>
    </ligand>
</feature>
<sequence length="545" mass="61139">MSKFIFVTGGIVSGIGKGITVASLGLLLKSRGLKVIPVKIDPYLNQDAGTMNPFQHGEVFVTDDGAETDLDLGHYERFIDQNLTQASNFTTGAVYQTVTAQERVGEFLGNTIQIIPHVTDEIKKRIKNASKGVDVVLVEIGGTVGDIEALPFIEAIRQLKQEINPSDFLCIHVVKIDYVYPSDEAKTKPIQQSVQMLRGLGLQPDFLICRCKRPITQEHRNKISLFTSVRQERIIQAIDAGSLYQIPINLEKEKLGTQICQFFGWKNKKVNLSQWQKIIGKIENPKATIRVAMVGKYLHHPDAYLSVVEALKHAAIQNLAKIEIIPVDSEKNNLQAVLKKIDAIVVPGGFGIRGIEGKITAIKYARENKIPFLGLCLGLQCAVIEFGRDVCRLKGANSTEFNPKTKYPIIDYLPEQRHIAKKGGTMRLGQYPAKLKPGSLAARLYFPSLSHVSRLQSIFERHRHRYEVNPKYHQILQKNGLIFSGISPNNFVFSRFARNKKLVEIIELPQKIHPYFIATQAHPEFKSRPNRAHPLFDGLIKTALK</sequence>
<evidence type="ECO:0000256" key="9">
    <source>
        <dbReference type="ARBA" id="ARBA00022975"/>
    </source>
</evidence>
<feature type="binding site" evidence="11">
    <location>
        <begin position="146"/>
        <end position="148"/>
    </location>
    <ligand>
        <name>CTP</name>
        <dbReference type="ChEBI" id="CHEBI:37563"/>
        <note>allosteric inhibitor</note>
    </ligand>
</feature>
<dbReference type="CDD" id="cd01746">
    <property type="entry name" value="GATase1_CTP_Synthase"/>
    <property type="match status" value="1"/>
</dbReference>
<organism evidence="14 15">
    <name type="scientific">Candidatus Nealsonbacteria bacterium CG23_combo_of_CG06-09_8_20_14_all_40_13</name>
    <dbReference type="NCBI Taxonomy" id="1974724"/>
    <lineage>
        <taxon>Bacteria</taxon>
        <taxon>Candidatus Nealsoniibacteriota</taxon>
    </lineage>
</organism>
<comment type="similarity">
    <text evidence="2 11">Belongs to the CTP synthase family.</text>
</comment>
<dbReference type="CDD" id="cd03113">
    <property type="entry name" value="CTPS_N"/>
    <property type="match status" value="1"/>
</dbReference>
<dbReference type="HAMAP" id="MF_01227">
    <property type="entry name" value="PyrG"/>
    <property type="match status" value="1"/>
</dbReference>
<feature type="binding site" evidence="11">
    <location>
        <position position="71"/>
    </location>
    <ligand>
        <name>Mg(2+)</name>
        <dbReference type="ChEBI" id="CHEBI:18420"/>
    </ligand>
</feature>
<evidence type="ECO:0000313" key="15">
    <source>
        <dbReference type="Proteomes" id="UP000231567"/>
    </source>
</evidence>
<feature type="binding site" evidence="11">
    <location>
        <position position="13"/>
    </location>
    <ligand>
        <name>UTP</name>
        <dbReference type="ChEBI" id="CHEBI:46398"/>
    </ligand>
</feature>
<feature type="domain" description="Glutamine amidotransferase" evidence="12">
    <location>
        <begin position="301"/>
        <end position="541"/>
    </location>
</feature>
<evidence type="ECO:0000256" key="1">
    <source>
        <dbReference type="ARBA" id="ARBA00005171"/>
    </source>
</evidence>
<feature type="domain" description="CTP synthase N-terminal" evidence="13">
    <location>
        <begin position="3"/>
        <end position="263"/>
    </location>
</feature>
<evidence type="ECO:0000256" key="2">
    <source>
        <dbReference type="ARBA" id="ARBA00007533"/>
    </source>
</evidence>
<feature type="binding site" evidence="11">
    <location>
        <position position="222"/>
    </location>
    <ligand>
        <name>UTP</name>
        <dbReference type="ChEBI" id="CHEBI:46398"/>
    </ligand>
</feature>
<keyword evidence="7 11" id="KW-0460">Magnesium</keyword>
<comment type="catalytic activity">
    <reaction evidence="10 11">
        <text>UTP + L-glutamine + ATP + H2O = CTP + L-glutamate + ADP + phosphate + 2 H(+)</text>
        <dbReference type="Rhea" id="RHEA:26426"/>
        <dbReference type="ChEBI" id="CHEBI:15377"/>
        <dbReference type="ChEBI" id="CHEBI:15378"/>
        <dbReference type="ChEBI" id="CHEBI:29985"/>
        <dbReference type="ChEBI" id="CHEBI:30616"/>
        <dbReference type="ChEBI" id="CHEBI:37563"/>
        <dbReference type="ChEBI" id="CHEBI:43474"/>
        <dbReference type="ChEBI" id="CHEBI:46398"/>
        <dbReference type="ChEBI" id="CHEBI:58359"/>
        <dbReference type="ChEBI" id="CHEBI:456216"/>
        <dbReference type="EC" id="6.3.4.2"/>
    </reaction>
</comment>
<feature type="binding site" evidence="11">
    <location>
        <begin position="377"/>
        <end position="380"/>
    </location>
    <ligand>
        <name>L-glutamine</name>
        <dbReference type="ChEBI" id="CHEBI:58359"/>
    </ligand>
</feature>
<evidence type="ECO:0000313" key="14">
    <source>
        <dbReference type="EMBL" id="PIP21679.1"/>
    </source>
</evidence>
<feature type="binding site" evidence="11">
    <location>
        <position position="240"/>
    </location>
    <ligand>
        <name>ATP</name>
        <dbReference type="ChEBI" id="CHEBI:30616"/>
    </ligand>
</feature>
<dbReference type="AlphaFoldDB" id="A0A2G9YR11"/>
<dbReference type="GO" id="GO:0097268">
    <property type="term" value="C:cytoophidium"/>
    <property type="evidence" value="ECO:0007669"/>
    <property type="project" value="UniProtKB-ARBA"/>
</dbReference>
<feature type="binding site" evidence="11">
    <location>
        <position position="139"/>
    </location>
    <ligand>
        <name>Mg(2+)</name>
        <dbReference type="ChEBI" id="CHEBI:18420"/>
    </ligand>
</feature>
<dbReference type="InterPro" id="IPR029062">
    <property type="entry name" value="Class_I_gatase-like"/>
</dbReference>
<name>A0A2G9YR11_9BACT</name>
<dbReference type="Proteomes" id="UP000231567">
    <property type="component" value="Unassembled WGS sequence"/>
</dbReference>
<keyword evidence="3 11" id="KW-0436">Ligase</keyword>
<dbReference type="GO" id="GO:0005829">
    <property type="term" value="C:cytosol"/>
    <property type="evidence" value="ECO:0007669"/>
    <property type="project" value="TreeGrafter"/>
</dbReference>
<feature type="binding site" evidence="11">
    <location>
        <position position="349"/>
    </location>
    <ligand>
        <name>L-glutamine</name>
        <dbReference type="ChEBI" id="CHEBI:58359"/>
    </ligand>
</feature>
<dbReference type="Pfam" id="PF06418">
    <property type="entry name" value="CTP_synth_N"/>
    <property type="match status" value="1"/>
</dbReference>
<comment type="catalytic activity">
    <reaction evidence="11">
        <text>UTP + NH4(+) + ATP = CTP + ADP + phosphate + 2 H(+)</text>
        <dbReference type="Rhea" id="RHEA:16597"/>
        <dbReference type="ChEBI" id="CHEBI:15378"/>
        <dbReference type="ChEBI" id="CHEBI:28938"/>
        <dbReference type="ChEBI" id="CHEBI:30616"/>
        <dbReference type="ChEBI" id="CHEBI:37563"/>
        <dbReference type="ChEBI" id="CHEBI:43474"/>
        <dbReference type="ChEBI" id="CHEBI:46398"/>
        <dbReference type="ChEBI" id="CHEBI:456216"/>
    </reaction>
</comment>
<evidence type="ECO:0000256" key="3">
    <source>
        <dbReference type="ARBA" id="ARBA00022598"/>
    </source>
</evidence>
<comment type="function">
    <text evidence="11">Catalyzes the ATP-dependent amination of UTP to CTP with either L-glutamine or ammonia as the source of nitrogen. Regulates intracellular CTP levels through interactions with the four ribonucleotide triphosphates.</text>
</comment>
<dbReference type="InterPro" id="IPR033828">
    <property type="entry name" value="GATase1_CTP_Synthase"/>
</dbReference>
<dbReference type="UniPathway" id="UPA00159">
    <property type="reaction ID" value="UER00277"/>
</dbReference>
<keyword evidence="9 11" id="KW-0665">Pyrimidine biosynthesis</keyword>
<evidence type="ECO:0000259" key="12">
    <source>
        <dbReference type="Pfam" id="PF00117"/>
    </source>
</evidence>
<dbReference type="GO" id="GO:0019856">
    <property type="term" value="P:pyrimidine nucleobase biosynthetic process"/>
    <property type="evidence" value="ECO:0007669"/>
    <property type="project" value="TreeGrafter"/>
</dbReference>
<dbReference type="GO" id="GO:0044210">
    <property type="term" value="P:'de novo' CTP biosynthetic process"/>
    <property type="evidence" value="ECO:0007669"/>
    <property type="project" value="UniProtKB-UniRule"/>
</dbReference>
<keyword evidence="6 11" id="KW-0067">ATP-binding</keyword>
<dbReference type="PROSITE" id="PS51273">
    <property type="entry name" value="GATASE_TYPE_1"/>
    <property type="match status" value="1"/>
</dbReference>
<keyword evidence="5 11" id="KW-0547">Nucleotide-binding</keyword>
<dbReference type="NCBIfam" id="NF003792">
    <property type="entry name" value="PRK05380.1"/>
    <property type="match status" value="1"/>
</dbReference>
<dbReference type="GO" id="GO:0042802">
    <property type="term" value="F:identical protein binding"/>
    <property type="evidence" value="ECO:0007669"/>
    <property type="project" value="TreeGrafter"/>
</dbReference>
<comment type="subunit">
    <text evidence="11">Homotetramer.</text>
</comment>
<dbReference type="SUPFAM" id="SSF52540">
    <property type="entry name" value="P-loop containing nucleoside triphosphate hydrolases"/>
    <property type="match status" value="1"/>
</dbReference>
<keyword evidence="8 11" id="KW-0315">Glutamine amidotransferase</keyword>
<dbReference type="Gene3D" id="3.40.50.300">
    <property type="entry name" value="P-loop containing nucleotide triphosphate hydrolases"/>
    <property type="match status" value="1"/>
</dbReference>
<evidence type="ECO:0000256" key="6">
    <source>
        <dbReference type="ARBA" id="ARBA00022840"/>
    </source>
</evidence>
<dbReference type="InterPro" id="IPR004468">
    <property type="entry name" value="CTP_synthase"/>
</dbReference>
<accession>A0A2G9YR11</accession>
<evidence type="ECO:0000259" key="13">
    <source>
        <dbReference type="Pfam" id="PF06418"/>
    </source>
</evidence>
<dbReference type="GO" id="GO:0005524">
    <property type="term" value="F:ATP binding"/>
    <property type="evidence" value="ECO:0007669"/>
    <property type="project" value="UniProtKB-KW"/>
</dbReference>
<reference evidence="14 15" key="1">
    <citation type="submission" date="2017-09" db="EMBL/GenBank/DDBJ databases">
        <title>Depth-based differentiation of microbial function through sediment-hosted aquifers and enrichment of novel symbionts in the deep terrestrial subsurface.</title>
        <authorList>
            <person name="Probst A.J."/>
            <person name="Ladd B."/>
            <person name="Jarett J.K."/>
            <person name="Geller-Mcgrath D.E."/>
            <person name="Sieber C.M."/>
            <person name="Emerson J.B."/>
            <person name="Anantharaman K."/>
            <person name="Thomas B.C."/>
            <person name="Malmstrom R."/>
            <person name="Stieglmeier M."/>
            <person name="Klingl A."/>
            <person name="Woyke T."/>
            <person name="Ryan C.M."/>
            <person name="Banfield J.F."/>
        </authorList>
    </citation>
    <scope>NUCLEOTIDE SEQUENCE [LARGE SCALE GENOMIC DNA]</scope>
    <source>
        <strain evidence="14">CG23_combo_of_CG06-09_8_20_14_all_40_13</strain>
    </source>
</reference>
<comment type="caution">
    <text evidence="11">Lacks conserved residue(s) required for the propagation of feature annotation.</text>
</comment>
<comment type="pathway">
    <text evidence="1 11">Pyrimidine metabolism; CTP biosynthesis via de novo pathway; CTP from UDP: step 2/2.</text>
</comment>
<feature type="active site" evidence="11">
    <location>
        <position position="524"/>
    </location>
</feature>
<feature type="binding site" evidence="11">
    <location>
        <position position="71"/>
    </location>
    <ligand>
        <name>ATP</name>
        <dbReference type="ChEBI" id="CHEBI:30616"/>
    </ligand>
</feature>
<feature type="active site" evidence="11">
    <location>
        <position position="522"/>
    </location>
</feature>
<feature type="binding site" evidence="11">
    <location>
        <position position="465"/>
    </location>
    <ligand>
        <name>L-glutamine</name>
        <dbReference type="ChEBI" id="CHEBI:58359"/>
    </ligand>
</feature>
<dbReference type="GO" id="GO:0046872">
    <property type="term" value="F:metal ion binding"/>
    <property type="evidence" value="ECO:0007669"/>
    <property type="project" value="UniProtKB-KW"/>
</dbReference>
<dbReference type="EC" id="6.3.4.2" evidence="11"/>
<proteinExistence type="inferred from homology"/>
<comment type="activity regulation">
    <text evidence="11">Allosterically activated by GTP, when glutamine is the substrate; GTP has no effect on the reaction when ammonia is the substrate. The allosteric effector GTP functions by stabilizing the protein conformation that binds the tetrahedral intermediate(s) formed during glutamine hydrolysis. Inhibited by the product CTP, via allosteric rather than competitive inhibition.</text>
</comment>
<feature type="binding site" evidence="11">
    <location>
        <position position="13"/>
    </location>
    <ligand>
        <name>CTP</name>
        <dbReference type="ChEBI" id="CHEBI:37563"/>
        <note>allosteric inhibitor</note>
    </ligand>
</feature>
<dbReference type="EMBL" id="PCRM01000025">
    <property type="protein sequence ID" value="PIP21679.1"/>
    <property type="molecule type" value="Genomic_DNA"/>
</dbReference>
<dbReference type="GO" id="GO:0004359">
    <property type="term" value="F:glutaminase activity"/>
    <property type="evidence" value="ECO:0007669"/>
    <property type="project" value="RHEA"/>
</dbReference>
<evidence type="ECO:0000256" key="7">
    <source>
        <dbReference type="ARBA" id="ARBA00022842"/>
    </source>
</evidence>
<dbReference type="SUPFAM" id="SSF52317">
    <property type="entry name" value="Class I glutamine amidotransferase-like"/>
    <property type="match status" value="1"/>
</dbReference>
<feature type="binding site" evidence="11">
    <location>
        <position position="400"/>
    </location>
    <ligand>
        <name>L-glutamine</name>
        <dbReference type="ChEBI" id="CHEBI:58359"/>
    </ligand>
</feature>
<feature type="binding site" evidence="11">
    <location>
        <begin position="14"/>
        <end position="19"/>
    </location>
    <ligand>
        <name>ATP</name>
        <dbReference type="ChEBI" id="CHEBI:30616"/>
    </ligand>
</feature>
<comment type="caution">
    <text evidence="14">The sequence shown here is derived from an EMBL/GenBank/DDBJ whole genome shotgun (WGS) entry which is preliminary data.</text>
</comment>
<evidence type="ECO:0000256" key="11">
    <source>
        <dbReference type="HAMAP-Rule" id="MF_01227"/>
    </source>
</evidence>
<feature type="active site" description="Nucleophile; for glutamine hydrolysis" evidence="11">
    <location>
        <position position="376"/>
    </location>
</feature>
<feature type="binding site" evidence="11">
    <location>
        <position position="222"/>
    </location>
    <ligand>
        <name>CTP</name>
        <dbReference type="ChEBI" id="CHEBI:37563"/>
        <note>allosteric inhibitor</note>
    </ligand>
</feature>
<gene>
    <name evidence="11" type="primary">pyrG</name>
    <name evidence="14" type="ORF">COX39_01610</name>
</gene>